<evidence type="ECO:0000313" key="2">
    <source>
        <dbReference type="EMBL" id="AEI13121.1"/>
    </source>
</evidence>
<keyword evidence="1" id="KW-0472">Membrane</keyword>
<feature type="transmembrane region" description="Helical" evidence="1">
    <location>
        <begin position="201"/>
        <end position="224"/>
    </location>
</feature>
<feature type="transmembrane region" description="Helical" evidence="1">
    <location>
        <begin position="90"/>
        <end position="109"/>
    </location>
</feature>
<dbReference type="RefSeq" id="WP_013884638.1">
    <property type="nucleotide sequence ID" value="NC_015671.1"/>
</dbReference>
<dbReference type="eggNOG" id="COG3559">
    <property type="taxonomic scope" value="Bacteria"/>
</dbReference>
<feature type="transmembrane region" description="Helical" evidence="1">
    <location>
        <begin position="512"/>
        <end position="530"/>
    </location>
</feature>
<feature type="transmembrane region" description="Helical" evidence="1">
    <location>
        <begin position="436"/>
        <end position="458"/>
    </location>
</feature>
<evidence type="ECO:0000256" key="1">
    <source>
        <dbReference type="SAM" id="Phobius"/>
    </source>
</evidence>
<dbReference type="EMBL" id="CP002665">
    <property type="protein sequence ID" value="AEI13121.1"/>
    <property type="molecule type" value="Genomic_DNA"/>
</dbReference>
<dbReference type="Proteomes" id="UP000000485">
    <property type="component" value="Chromosome"/>
</dbReference>
<dbReference type="KEGG" id="cga:Celgi_2622"/>
<feature type="transmembrane region" description="Helical" evidence="1">
    <location>
        <begin position="30"/>
        <end position="52"/>
    </location>
</feature>
<feature type="transmembrane region" description="Helical" evidence="1">
    <location>
        <begin position="170"/>
        <end position="189"/>
    </location>
</feature>
<feature type="transmembrane region" description="Helical" evidence="1">
    <location>
        <begin position="403"/>
        <end position="424"/>
    </location>
</feature>
<keyword evidence="1" id="KW-1133">Transmembrane helix</keyword>
<name>F8A3C8_CELGA</name>
<sequence>MTALVSSVAAPLTGTRRLLRTTLHHDGRLFAPWVVIASALSASSVLIYPFVFPTAADRFALATAIGANPALGLIFGPAFDLTTVDGFNAWRSLALGGFLVALGAIFAVVRATRAQEDSGQAELLASGVLGRSSRLMAGIGVALVGSFAAGLVAGVLTVACGGAWGPSMLLGATFTASGWMFAAVAAVAVQVGSDARTASSLAVGTLGVLFLLRGFCASLDAPAWTLWANPLGWTLQTHPASGDHWAPLLLTVALVIVLVTVAFALQARRDYGQGTIAPRPGPARGTTRGPWRLAARLTRGAALTWLVAFVMLGVVFGYFTTSVQDILRADSGVQQILAAGAVTPAQLTAAFLRTVLSLIGILATVSGVQVMLRVRAEELSDRVEPVLAGAVTRTRYLAAHIGVALALPTVLLLVAGTVVATLAAGADIGISFGDAFTQAVATAPAVWAVVALSAAVVGARPAAALAAWAGVLVSFVLTLLGPTFGLDDWVLGISPFWHVPQVAGPDPDWTGLGWLALVTAALLTVGLVGFRRRDVAR</sequence>
<keyword evidence="1" id="KW-0812">Transmembrane</keyword>
<proteinExistence type="predicted"/>
<feature type="transmembrane region" description="Helical" evidence="1">
    <location>
        <begin position="350"/>
        <end position="372"/>
    </location>
</feature>
<dbReference type="HOGENOM" id="CLU_036785_2_0_11"/>
<accession>F8A3C8</accession>
<dbReference type="STRING" id="593907.Celgi_2622"/>
<feature type="transmembrane region" description="Helical" evidence="1">
    <location>
        <begin position="300"/>
        <end position="319"/>
    </location>
</feature>
<organism evidence="2 3">
    <name type="scientific">Cellulomonas gilvus (strain ATCC 13127 / NRRL B-14078)</name>
    <name type="common">Cellvibrio gilvus</name>
    <dbReference type="NCBI Taxonomy" id="593907"/>
    <lineage>
        <taxon>Bacteria</taxon>
        <taxon>Bacillati</taxon>
        <taxon>Actinomycetota</taxon>
        <taxon>Actinomycetes</taxon>
        <taxon>Micrococcales</taxon>
        <taxon>Cellulomonadaceae</taxon>
        <taxon>Cellulomonas</taxon>
    </lineage>
</organism>
<keyword evidence="3" id="KW-1185">Reference proteome</keyword>
<dbReference type="AlphaFoldDB" id="F8A3C8"/>
<feature type="transmembrane region" description="Helical" evidence="1">
    <location>
        <begin position="139"/>
        <end position="164"/>
    </location>
</feature>
<reference evidence="3" key="1">
    <citation type="submission" date="2011-04" db="EMBL/GenBank/DDBJ databases">
        <title>Complete sequence of Cellvibrio gilvus ATCC 13127.</title>
        <authorList>
            <person name="Lucas S."/>
            <person name="Han J."/>
            <person name="Lapidus A."/>
            <person name="Cheng J.-F."/>
            <person name="Goodwin L."/>
            <person name="Pitluck S."/>
            <person name="Peters L."/>
            <person name="Munk A."/>
            <person name="Detter J.C."/>
            <person name="Han C."/>
            <person name="Tapia R."/>
            <person name="Land M."/>
            <person name="Hauser L."/>
            <person name="Kyrpides N."/>
            <person name="Ivanova N."/>
            <person name="Ovchinnikova G."/>
            <person name="Pagani I."/>
            <person name="Mead D."/>
            <person name="Brumm P."/>
            <person name="Woyke T."/>
        </authorList>
    </citation>
    <scope>NUCLEOTIDE SEQUENCE [LARGE SCALE GENOMIC DNA]</scope>
    <source>
        <strain evidence="3">ATCC 13127 / NRRL B-14078</strain>
    </source>
</reference>
<dbReference type="OrthoDB" id="2014935at2"/>
<feature type="transmembrane region" description="Helical" evidence="1">
    <location>
        <begin position="59"/>
        <end position="78"/>
    </location>
</feature>
<gene>
    <name evidence="2" type="ordered locus">Celgi_2622</name>
</gene>
<protein>
    <submittedName>
        <fullName evidence="2">Putative exporter of polyketide antibiotics</fullName>
    </submittedName>
</protein>
<feature type="transmembrane region" description="Helical" evidence="1">
    <location>
        <begin position="465"/>
        <end position="486"/>
    </location>
</feature>
<feature type="transmembrane region" description="Helical" evidence="1">
    <location>
        <begin position="244"/>
        <end position="265"/>
    </location>
</feature>
<evidence type="ECO:0000313" key="3">
    <source>
        <dbReference type="Proteomes" id="UP000000485"/>
    </source>
</evidence>